<accession>A0A9P0DCL6</accession>
<evidence type="ECO:0000256" key="7">
    <source>
        <dbReference type="ARBA" id="ARBA00023004"/>
    </source>
</evidence>
<evidence type="ECO:0000256" key="2">
    <source>
        <dbReference type="ARBA" id="ARBA00022525"/>
    </source>
</evidence>
<dbReference type="PANTHER" id="PTHR11475:SF4">
    <property type="entry name" value="CHORION PEROXIDASE"/>
    <property type="match status" value="1"/>
</dbReference>
<name>A0A9P0DCL6_9CUCU</name>
<protein>
    <recommendedName>
        <fullName evidence="13">Peroxinectin</fullName>
    </recommendedName>
</protein>
<dbReference type="Pfam" id="PF03098">
    <property type="entry name" value="An_peroxidase"/>
    <property type="match status" value="1"/>
</dbReference>
<gene>
    <name evidence="11" type="ORF">PSYICH_LOCUS14799</name>
</gene>
<dbReference type="GO" id="GO:0022412">
    <property type="term" value="P:cellular process involved in reproduction in multicellular organism"/>
    <property type="evidence" value="ECO:0007669"/>
    <property type="project" value="UniProtKB-ARBA"/>
</dbReference>
<evidence type="ECO:0000313" key="12">
    <source>
        <dbReference type="Proteomes" id="UP001153636"/>
    </source>
</evidence>
<dbReference type="PANTHER" id="PTHR11475">
    <property type="entry name" value="OXIDASE/PEROXIDASE"/>
    <property type="match status" value="1"/>
</dbReference>
<evidence type="ECO:0000256" key="1">
    <source>
        <dbReference type="ARBA" id="ARBA00004613"/>
    </source>
</evidence>
<evidence type="ECO:0008006" key="13">
    <source>
        <dbReference type="Google" id="ProtNLM"/>
    </source>
</evidence>
<keyword evidence="6" id="KW-0560">Oxidoreductase</keyword>
<keyword evidence="12" id="KW-1185">Reference proteome</keyword>
<evidence type="ECO:0000256" key="10">
    <source>
        <dbReference type="SAM" id="SignalP"/>
    </source>
</evidence>
<feature type="binding site" description="axial binding residue" evidence="9">
    <location>
        <position position="570"/>
    </location>
    <ligand>
        <name>heme b</name>
        <dbReference type="ChEBI" id="CHEBI:60344"/>
    </ligand>
    <ligandPart>
        <name>Fe</name>
        <dbReference type="ChEBI" id="CHEBI:18248"/>
    </ligandPart>
</feature>
<dbReference type="InterPro" id="IPR010255">
    <property type="entry name" value="Haem_peroxidase_sf"/>
</dbReference>
<dbReference type="InterPro" id="IPR019791">
    <property type="entry name" value="Haem_peroxidase_animal"/>
</dbReference>
<keyword evidence="3" id="KW-0575">Peroxidase</keyword>
<dbReference type="EMBL" id="OV651820">
    <property type="protein sequence ID" value="CAH1114445.1"/>
    <property type="molecule type" value="Genomic_DNA"/>
</dbReference>
<evidence type="ECO:0000256" key="4">
    <source>
        <dbReference type="ARBA" id="ARBA00022617"/>
    </source>
</evidence>
<organism evidence="11 12">
    <name type="scientific">Psylliodes chrysocephalus</name>
    <dbReference type="NCBI Taxonomy" id="3402493"/>
    <lineage>
        <taxon>Eukaryota</taxon>
        <taxon>Metazoa</taxon>
        <taxon>Ecdysozoa</taxon>
        <taxon>Arthropoda</taxon>
        <taxon>Hexapoda</taxon>
        <taxon>Insecta</taxon>
        <taxon>Pterygota</taxon>
        <taxon>Neoptera</taxon>
        <taxon>Endopterygota</taxon>
        <taxon>Coleoptera</taxon>
        <taxon>Polyphaga</taxon>
        <taxon>Cucujiformia</taxon>
        <taxon>Chrysomeloidea</taxon>
        <taxon>Chrysomelidae</taxon>
        <taxon>Galerucinae</taxon>
        <taxon>Alticini</taxon>
        <taxon>Psylliodes</taxon>
    </lineage>
</organism>
<reference evidence="11" key="1">
    <citation type="submission" date="2022-01" db="EMBL/GenBank/DDBJ databases">
        <authorList>
            <person name="King R."/>
        </authorList>
    </citation>
    <scope>NUCLEOTIDE SEQUENCE</scope>
</reference>
<evidence type="ECO:0000256" key="3">
    <source>
        <dbReference type="ARBA" id="ARBA00022559"/>
    </source>
</evidence>
<dbReference type="PROSITE" id="PS50292">
    <property type="entry name" value="PEROXIDASE_3"/>
    <property type="match status" value="1"/>
</dbReference>
<keyword evidence="4 9" id="KW-0349">Heme</keyword>
<evidence type="ECO:0000256" key="5">
    <source>
        <dbReference type="ARBA" id="ARBA00022729"/>
    </source>
</evidence>
<evidence type="ECO:0000256" key="8">
    <source>
        <dbReference type="ARBA" id="ARBA00023180"/>
    </source>
</evidence>
<dbReference type="GO" id="GO:0046872">
    <property type="term" value="F:metal ion binding"/>
    <property type="evidence" value="ECO:0007669"/>
    <property type="project" value="UniProtKB-KW"/>
</dbReference>
<keyword evidence="5 10" id="KW-0732">Signal</keyword>
<keyword evidence="8" id="KW-0325">Glycoprotein</keyword>
<comment type="subcellular location">
    <subcellularLocation>
        <location evidence="1">Secreted</location>
    </subcellularLocation>
</comment>
<evidence type="ECO:0000256" key="6">
    <source>
        <dbReference type="ARBA" id="ARBA00023002"/>
    </source>
</evidence>
<dbReference type="GO" id="GO:0020037">
    <property type="term" value="F:heme binding"/>
    <property type="evidence" value="ECO:0007669"/>
    <property type="project" value="InterPro"/>
</dbReference>
<dbReference type="GO" id="GO:0004601">
    <property type="term" value="F:peroxidase activity"/>
    <property type="evidence" value="ECO:0007669"/>
    <property type="project" value="UniProtKB-KW"/>
</dbReference>
<evidence type="ECO:0000256" key="9">
    <source>
        <dbReference type="PIRSR" id="PIRSR619791-2"/>
    </source>
</evidence>
<feature type="non-terminal residue" evidence="11">
    <location>
        <position position="790"/>
    </location>
</feature>
<dbReference type="GO" id="GO:0006979">
    <property type="term" value="P:response to oxidative stress"/>
    <property type="evidence" value="ECO:0007669"/>
    <property type="project" value="InterPro"/>
</dbReference>
<dbReference type="GO" id="GO:0005576">
    <property type="term" value="C:extracellular region"/>
    <property type="evidence" value="ECO:0007669"/>
    <property type="project" value="UniProtKB-SubCell"/>
</dbReference>
<dbReference type="Gene3D" id="1.10.640.10">
    <property type="entry name" value="Haem peroxidase domain superfamily, animal type"/>
    <property type="match status" value="1"/>
</dbReference>
<keyword evidence="7 9" id="KW-0408">Iron</keyword>
<dbReference type="Proteomes" id="UP001153636">
    <property type="component" value="Chromosome 8"/>
</dbReference>
<dbReference type="PRINTS" id="PR00457">
    <property type="entry name" value="ANPEROXIDASE"/>
</dbReference>
<sequence>MRLLLLSYAFVVDHVAGHVLADYKQGRSHILHDNNEHFFTQENEFHPTTHHSSNHHGPFVGNCKNGMECVPFVSCPGHFWNENKAFCKTIMSKKGICCSTGKNITKAFTPKDRSHHQLHLQLDPKTIEVVSRRSRLAMEELRSKEAKLLMSDQSIILEPGSASYSHFRNSRRFSDADSVEVSQVANRAMEIALATKAFRERADVSNIELEQGMLVDDLSPSPLGYICTPQPICPAVANKYRTIDGSCNNHYRPIWGAALTPLSRLMAPVYDDGIWSPRMSAVKDEPLPSARLVTSTVFNEKDASNPKQSLLLMQFGQFLSHDISQGLDFTYGNGSAISCCNKDGTKSLPVDSRHFACMPIYIPKTDVFYAGYNQRCMNFVRTVLAPREDCTLGYSQQMNKVTHFIDGSTIYGSSPEQTGNLRSFEGGKLKVFNDYGRELLPLARNSDACLTREDGTACFESGDTRTNQMITLVALHTLFMREHNRIADTLSHLNPDWKDEEIFLEARQIVIAELQVITYKEFLPEILGYTTMEEFDLNLEEGYEYYFGYDPKVNPSIINEFSTAAFRFGHSIVDGHLKIYKEGHEMDQMISIPEVMFYPSQMRRSKFLDMILNTLTNEPIQAVDGSFSEAMTRYLFRAGNAFGIDLPSINIQRGRDHGLRPYNDYRELSGLPRYTSFKDFGPEIGEKLRKVYRSVNDVDVWVGGMLEDKADDGLVGPIFRDIIAEQFLRLKRGDRYFFENDPSVNPGHFTPDQLFQLRKSTISRIICDNNDHILIARQASNAFRIPNTQE</sequence>
<dbReference type="AlphaFoldDB" id="A0A9P0DCL6"/>
<keyword evidence="9" id="KW-0479">Metal-binding</keyword>
<keyword evidence="2" id="KW-0964">Secreted</keyword>
<dbReference type="FunFam" id="1.10.640.10:FF:000003">
    <property type="entry name" value="chorion peroxidase"/>
    <property type="match status" value="1"/>
</dbReference>
<dbReference type="InterPro" id="IPR037120">
    <property type="entry name" value="Haem_peroxidase_sf_animal"/>
</dbReference>
<dbReference type="SUPFAM" id="SSF48113">
    <property type="entry name" value="Heme-dependent peroxidases"/>
    <property type="match status" value="1"/>
</dbReference>
<dbReference type="CDD" id="cd09823">
    <property type="entry name" value="peroxinectin_like"/>
    <property type="match status" value="1"/>
</dbReference>
<feature type="signal peptide" evidence="10">
    <location>
        <begin position="1"/>
        <end position="21"/>
    </location>
</feature>
<evidence type="ECO:0000313" key="11">
    <source>
        <dbReference type="EMBL" id="CAH1114445.1"/>
    </source>
</evidence>
<proteinExistence type="predicted"/>
<feature type="chain" id="PRO_5040403070" description="Peroxinectin" evidence="10">
    <location>
        <begin position="22"/>
        <end position="790"/>
    </location>
</feature>
<dbReference type="OrthoDB" id="823504at2759"/>